<name>A0A6J5L661_9CAUD</name>
<gene>
    <name evidence="1" type="ORF">UFOVP118_79</name>
</gene>
<evidence type="ECO:0000313" key="1">
    <source>
        <dbReference type="EMBL" id="CAB4129515.1"/>
    </source>
</evidence>
<dbReference type="EMBL" id="LR796234">
    <property type="protein sequence ID" value="CAB4129515.1"/>
    <property type="molecule type" value="Genomic_DNA"/>
</dbReference>
<sequence length="611" mass="64960">MSVVALTVPLELADGGIAYTGSATGLGDLFVVNTTGYNSISVQLSGTWVGTVSFKASNDGINWTTIATATTNGLYIYPTTGIYFKAEVTAYTSGEIDALAYLRFQQVADITIDADLANIDTNTAATAANTAQANVYLQSIANDIGETTTPIVATATANGTLFTTDTLGYETISVQLSGDWQANCVFQVSNDNVTFANVQGYTFNNYMNSINTAQDNGVYIFPVTGRYFRVTVSNYNSGTVSCTSYLRSQSLAGIGETMLTQAMDQSNNTPINVNYQNTGQKPAAASVPVTLSDENILDKYITGRAFTQTSTYLNYNMLLDAKDSAINPSAPLDCLQYRSIYFQFNSGGTNSAGNTASASFIPEMSNDLVNWVTAGVYNLAAGTSVGISEVTSINPVNYGSFSAFGASLTMRYFRLRCSGFASNAFIQWTTVLRMTPFTNRNESITNILQQGGSGLSGGTASFNSGAQTVSTGLGASMSNAIAPILIGGSDRSIVKAEMIGAPIGATPTYGLNGPWARQANYDIAGAGSVGGVNPLFSEDKTYPVNVRLERTTQGQDSVQDLLQQVLVELRALNYYTRETPNALNSGLMVSLQDDPENFADDQNTSRLQKGH</sequence>
<protein>
    <submittedName>
        <fullName evidence="1">Uncharacterized protein</fullName>
    </submittedName>
</protein>
<reference evidence="1" key="1">
    <citation type="submission" date="2020-04" db="EMBL/GenBank/DDBJ databases">
        <authorList>
            <person name="Chiriac C."/>
            <person name="Salcher M."/>
            <person name="Ghai R."/>
            <person name="Kavagutti S V."/>
        </authorList>
    </citation>
    <scope>NUCLEOTIDE SEQUENCE</scope>
</reference>
<accession>A0A6J5L661</accession>
<proteinExistence type="predicted"/>
<organism evidence="1">
    <name type="scientific">uncultured Caudovirales phage</name>
    <dbReference type="NCBI Taxonomy" id="2100421"/>
    <lineage>
        <taxon>Viruses</taxon>
        <taxon>Duplodnaviria</taxon>
        <taxon>Heunggongvirae</taxon>
        <taxon>Uroviricota</taxon>
        <taxon>Caudoviricetes</taxon>
        <taxon>Peduoviridae</taxon>
        <taxon>Maltschvirus</taxon>
        <taxon>Maltschvirus maltsch</taxon>
    </lineage>
</organism>